<keyword evidence="2" id="KW-1185">Reference proteome</keyword>
<gene>
    <name evidence="1" type="ORF">AVEN_48774_1</name>
</gene>
<protein>
    <submittedName>
        <fullName evidence="1">Uncharacterized protein</fullName>
    </submittedName>
</protein>
<reference evidence="1 2" key="1">
    <citation type="journal article" date="2019" name="Sci. Rep.">
        <title>Orb-weaving spider Araneus ventricosus genome elucidates the spidroin gene catalogue.</title>
        <authorList>
            <person name="Kono N."/>
            <person name="Nakamura H."/>
            <person name="Ohtoshi R."/>
            <person name="Moran D.A.P."/>
            <person name="Shinohara A."/>
            <person name="Yoshida Y."/>
            <person name="Fujiwara M."/>
            <person name="Mori M."/>
            <person name="Tomita M."/>
            <person name="Arakawa K."/>
        </authorList>
    </citation>
    <scope>NUCLEOTIDE SEQUENCE [LARGE SCALE GENOMIC DNA]</scope>
</reference>
<dbReference type="EMBL" id="BGPR01074929">
    <property type="protein sequence ID" value="GBO46937.1"/>
    <property type="molecule type" value="Genomic_DNA"/>
</dbReference>
<comment type="caution">
    <text evidence="1">The sequence shown here is derived from an EMBL/GenBank/DDBJ whole genome shotgun (WGS) entry which is preliminary data.</text>
</comment>
<dbReference type="Proteomes" id="UP000499080">
    <property type="component" value="Unassembled WGS sequence"/>
</dbReference>
<accession>A0A4Y2XEF6</accession>
<evidence type="ECO:0000313" key="1">
    <source>
        <dbReference type="EMBL" id="GBO46937.1"/>
    </source>
</evidence>
<name>A0A4Y2XEF6_ARAVE</name>
<sequence>MLKMSVLIACTLDLQTSGICKINRLERYPTESEWFDFPIDLLDITTDHSMAKSSIFPLHAERGHFFKLDRLEDHNFNFFLSLSRDLKGTCAEQVGTVQLRDFFSLVKDFNSLFTLG</sequence>
<organism evidence="1 2">
    <name type="scientific">Araneus ventricosus</name>
    <name type="common">Orbweaver spider</name>
    <name type="synonym">Epeira ventricosa</name>
    <dbReference type="NCBI Taxonomy" id="182803"/>
    <lineage>
        <taxon>Eukaryota</taxon>
        <taxon>Metazoa</taxon>
        <taxon>Ecdysozoa</taxon>
        <taxon>Arthropoda</taxon>
        <taxon>Chelicerata</taxon>
        <taxon>Arachnida</taxon>
        <taxon>Araneae</taxon>
        <taxon>Araneomorphae</taxon>
        <taxon>Entelegynae</taxon>
        <taxon>Araneoidea</taxon>
        <taxon>Araneidae</taxon>
        <taxon>Araneus</taxon>
    </lineage>
</organism>
<evidence type="ECO:0000313" key="2">
    <source>
        <dbReference type="Proteomes" id="UP000499080"/>
    </source>
</evidence>
<dbReference type="AlphaFoldDB" id="A0A4Y2XEF6"/>
<proteinExistence type="predicted"/>